<dbReference type="Gene3D" id="1.10.8.750">
    <property type="entry name" value="Phosphoribosylformylglycinamidine synthase, linker domain"/>
    <property type="match status" value="1"/>
</dbReference>
<keyword evidence="10" id="KW-0963">Cytoplasm</keyword>
<accession>A0A9E8NFE4</accession>
<dbReference type="Gene3D" id="3.90.650.10">
    <property type="entry name" value="PurM-like C-terminal domain"/>
    <property type="match status" value="2"/>
</dbReference>
<evidence type="ECO:0000259" key="13">
    <source>
        <dbReference type="Pfam" id="PF18076"/>
    </source>
</evidence>
<organism evidence="15 16">
    <name type="scientific">Dyadobacter pollutisoli</name>
    <dbReference type="NCBI Taxonomy" id="2910158"/>
    <lineage>
        <taxon>Bacteria</taxon>
        <taxon>Pseudomonadati</taxon>
        <taxon>Bacteroidota</taxon>
        <taxon>Cytophagia</taxon>
        <taxon>Cytophagales</taxon>
        <taxon>Spirosomataceae</taxon>
        <taxon>Dyadobacter</taxon>
    </lineage>
</organism>
<keyword evidence="6 10" id="KW-0658">Purine biosynthesis</keyword>
<evidence type="ECO:0000256" key="6">
    <source>
        <dbReference type="ARBA" id="ARBA00022755"/>
    </source>
</evidence>
<dbReference type="RefSeq" id="WP_244819321.1">
    <property type="nucleotide sequence ID" value="NZ_CP112998.1"/>
</dbReference>
<keyword evidence="9 10" id="KW-0315">Glutamine amidotransferase</keyword>
<feature type="domain" description="FGAR-AT PurM N-terminal-like" evidence="14">
    <location>
        <begin position="594"/>
        <end position="747"/>
    </location>
</feature>
<dbReference type="AlphaFoldDB" id="A0A9E8NFE4"/>
<feature type="binding site" evidence="10">
    <location>
        <position position="664"/>
    </location>
    <ligand>
        <name>Mg(2+)</name>
        <dbReference type="ChEBI" id="CHEBI:18420"/>
    </ligand>
</feature>
<dbReference type="SUPFAM" id="SSF109736">
    <property type="entry name" value="FGAM synthase PurL, linker domain"/>
    <property type="match status" value="1"/>
</dbReference>
<evidence type="ECO:0000256" key="1">
    <source>
        <dbReference type="ARBA" id="ARBA00004920"/>
    </source>
</evidence>
<feature type="domain" description="PurM-like C-terminal" evidence="11">
    <location>
        <begin position="778"/>
        <end position="896"/>
    </location>
</feature>
<dbReference type="Pfam" id="PF02769">
    <property type="entry name" value="AIRS_C"/>
    <property type="match status" value="2"/>
</dbReference>
<dbReference type="InterPro" id="IPR036676">
    <property type="entry name" value="PurM-like_C_sf"/>
</dbReference>
<feature type="domain" description="PurM-like C-terminal" evidence="11">
    <location>
        <begin position="382"/>
        <end position="533"/>
    </location>
</feature>
<comment type="function">
    <text evidence="10">Phosphoribosylformylglycinamidine synthase involved in the purines biosynthetic pathway. Catalyzes the ATP-dependent conversion of formylglycinamide ribonucleotide (FGAR) and glutamine to yield formylglycinamidine ribonucleotide (FGAM) and glutamate.</text>
</comment>
<reference evidence="15" key="1">
    <citation type="submission" date="2022-11" db="EMBL/GenBank/DDBJ databases">
        <title>Dyadobacter pollutisoli sp. nov., isolated from plastic dumped soil.</title>
        <authorList>
            <person name="Kim J.M."/>
            <person name="Kim K.R."/>
            <person name="Lee J.K."/>
            <person name="Hao L."/>
            <person name="Jeon C.O."/>
        </authorList>
    </citation>
    <scope>NUCLEOTIDE SEQUENCE</scope>
    <source>
        <strain evidence="15">U1</strain>
    </source>
</reference>
<keyword evidence="3 10" id="KW-0436">Ligase</keyword>
<feature type="active site" evidence="10">
    <location>
        <position position="1183"/>
    </location>
</feature>
<dbReference type="SUPFAM" id="SSF52317">
    <property type="entry name" value="Class I glutamine amidotransferase-like"/>
    <property type="match status" value="1"/>
</dbReference>
<comment type="subunit">
    <text evidence="10">Monomer.</text>
</comment>
<dbReference type="SUPFAM" id="SSF55326">
    <property type="entry name" value="PurM N-terminal domain-like"/>
    <property type="match status" value="2"/>
</dbReference>
<comment type="caution">
    <text evidence="10">Lacks conserved residue(s) required for the propagation of feature annotation.</text>
</comment>
<dbReference type="Pfam" id="PF18076">
    <property type="entry name" value="FGAR-AT_N"/>
    <property type="match status" value="1"/>
</dbReference>
<proteinExistence type="inferred from homology"/>
<evidence type="ECO:0000256" key="2">
    <source>
        <dbReference type="ARBA" id="ARBA00008608"/>
    </source>
</evidence>
<protein>
    <recommendedName>
        <fullName evidence="10">Phosphoribosylformylglycinamidine synthase</fullName>
        <shortName evidence="10">FGAM synthase</shortName>
        <shortName evidence="10">FGAMS</shortName>
        <ecNumber evidence="10">6.3.5.3</ecNumber>
    </recommendedName>
    <alternativeName>
        <fullName evidence="10">Formylglycinamide ribonucleotide amidotransferase</fullName>
        <shortName evidence="10">FGAR amidotransferase</shortName>
        <shortName evidence="10">FGAR-AT</shortName>
    </alternativeName>
</protein>
<dbReference type="CDD" id="cd02204">
    <property type="entry name" value="PurL_repeat2"/>
    <property type="match status" value="1"/>
</dbReference>
<dbReference type="PANTHER" id="PTHR10099">
    <property type="entry name" value="PHOSPHORIBOSYLFORMYLGLYCINAMIDINE SYNTHASE"/>
    <property type="match status" value="1"/>
</dbReference>
<dbReference type="KEGG" id="dpf:ON006_06355"/>
<keyword evidence="16" id="KW-1185">Reference proteome</keyword>
<dbReference type="InterPro" id="IPR036604">
    <property type="entry name" value="PurS-like_sf"/>
</dbReference>
<dbReference type="Proteomes" id="UP001164653">
    <property type="component" value="Chromosome"/>
</dbReference>
<comment type="subcellular location">
    <subcellularLocation>
        <location evidence="10">Cytoplasm</location>
    </subcellularLocation>
</comment>
<gene>
    <name evidence="10 15" type="primary">purL</name>
    <name evidence="15" type="synonym">purI</name>
    <name evidence="15" type="ORF">ON006_06355</name>
</gene>
<feature type="binding site" evidence="10">
    <location>
        <position position="826"/>
    </location>
    <ligand>
        <name>Mg(2+)</name>
        <dbReference type="ChEBI" id="CHEBI:18420"/>
    </ligand>
</feature>
<comment type="pathway">
    <text evidence="1 10">Purine metabolism; IMP biosynthesis via de novo pathway; 5-amino-1-(5-phospho-D-ribosyl)imidazole from N(2)-formyl-N(1)-(5-phospho-D-ribosyl)glycinamide: step 1/2.</text>
</comment>
<dbReference type="FunFam" id="3.40.50.880:FF:000055">
    <property type="entry name" value="Phosphoribosylformylglycinamidine synthase"/>
    <property type="match status" value="1"/>
</dbReference>
<evidence type="ECO:0000256" key="7">
    <source>
        <dbReference type="ARBA" id="ARBA00022840"/>
    </source>
</evidence>
<dbReference type="SUPFAM" id="SSF56042">
    <property type="entry name" value="PurM C-terminal domain-like"/>
    <property type="match status" value="2"/>
</dbReference>
<dbReference type="GO" id="GO:0005524">
    <property type="term" value="F:ATP binding"/>
    <property type="evidence" value="ECO:0007669"/>
    <property type="project" value="UniProtKB-UniRule"/>
</dbReference>
<dbReference type="PANTHER" id="PTHR10099:SF1">
    <property type="entry name" value="PHOSPHORIBOSYLFORMYLGLYCINAMIDINE SYNTHASE"/>
    <property type="match status" value="1"/>
</dbReference>
<dbReference type="Pfam" id="PF13507">
    <property type="entry name" value="GATase_5"/>
    <property type="match status" value="1"/>
</dbReference>
<dbReference type="Pfam" id="PF18072">
    <property type="entry name" value="FGAR-AT_linker"/>
    <property type="match status" value="1"/>
</dbReference>
<comment type="similarity">
    <text evidence="2 10">In the N-terminal section; belongs to the FGAMS family.</text>
</comment>
<feature type="domain" description="Phosphoribosylformylglycinamidine synthase linker" evidence="12">
    <location>
        <begin position="122"/>
        <end position="171"/>
    </location>
</feature>
<dbReference type="PROSITE" id="PS51273">
    <property type="entry name" value="GATASE_TYPE_1"/>
    <property type="match status" value="1"/>
</dbReference>
<evidence type="ECO:0000256" key="3">
    <source>
        <dbReference type="ARBA" id="ARBA00022598"/>
    </source>
</evidence>
<dbReference type="InterPro" id="IPR040707">
    <property type="entry name" value="FGAR-AT_N"/>
</dbReference>
<dbReference type="InterPro" id="IPR029062">
    <property type="entry name" value="Class_I_gatase-like"/>
</dbReference>
<dbReference type="GO" id="GO:0004642">
    <property type="term" value="F:phosphoribosylformylglycinamidine synthase activity"/>
    <property type="evidence" value="ECO:0007669"/>
    <property type="project" value="UniProtKB-UniRule"/>
</dbReference>
<dbReference type="GO" id="GO:0006189">
    <property type="term" value="P:'de novo' IMP biosynthetic process"/>
    <property type="evidence" value="ECO:0007669"/>
    <property type="project" value="UniProtKB-UniRule"/>
</dbReference>
<evidence type="ECO:0000259" key="14">
    <source>
        <dbReference type="Pfam" id="PF22689"/>
    </source>
</evidence>
<evidence type="ECO:0000259" key="12">
    <source>
        <dbReference type="Pfam" id="PF18072"/>
    </source>
</evidence>
<dbReference type="GO" id="GO:0046872">
    <property type="term" value="F:metal ion binding"/>
    <property type="evidence" value="ECO:0007669"/>
    <property type="project" value="UniProtKB-KW"/>
</dbReference>
<dbReference type="SMART" id="SM01211">
    <property type="entry name" value="GATase_5"/>
    <property type="match status" value="1"/>
</dbReference>
<dbReference type="Gene3D" id="3.40.50.880">
    <property type="match status" value="1"/>
</dbReference>
<evidence type="ECO:0000313" key="16">
    <source>
        <dbReference type="Proteomes" id="UP001164653"/>
    </source>
</evidence>
<dbReference type="HAMAP" id="MF_00419">
    <property type="entry name" value="PurL_1"/>
    <property type="match status" value="1"/>
</dbReference>
<keyword evidence="7 10" id="KW-0067">ATP-binding</keyword>
<dbReference type="GO" id="GO:0005737">
    <property type="term" value="C:cytoplasm"/>
    <property type="evidence" value="ECO:0007669"/>
    <property type="project" value="UniProtKB-SubCell"/>
</dbReference>
<dbReference type="InterPro" id="IPR010073">
    <property type="entry name" value="PurL_large"/>
</dbReference>
<name>A0A9E8NFE4_9BACT</name>
<dbReference type="Pfam" id="PF22689">
    <property type="entry name" value="FGAR-AT_PurM_N-like"/>
    <property type="match status" value="1"/>
</dbReference>
<feature type="active site" description="Nucleophile" evidence="10">
    <location>
        <position position="1068"/>
    </location>
</feature>
<evidence type="ECO:0000259" key="11">
    <source>
        <dbReference type="Pfam" id="PF02769"/>
    </source>
</evidence>
<evidence type="ECO:0000256" key="4">
    <source>
        <dbReference type="ARBA" id="ARBA00022723"/>
    </source>
</evidence>
<keyword evidence="4 10" id="KW-0479">Metal-binding</keyword>
<dbReference type="InterPro" id="IPR036921">
    <property type="entry name" value="PurM-like_N_sf"/>
</dbReference>
<evidence type="ECO:0000256" key="10">
    <source>
        <dbReference type="HAMAP-Rule" id="MF_00419"/>
    </source>
</evidence>
<evidence type="ECO:0000256" key="8">
    <source>
        <dbReference type="ARBA" id="ARBA00022842"/>
    </source>
</evidence>
<sequence>MIYFFADDHNTVFALQIERTLTASDTSKLTWLFGGAQLQSQTTIADFFVGPRAAMITPWSTNAVEITQNMDIQGIIRIEEFKRVEADFTDFDPMLSQKYSELNQEIYTISIQPESILEIADIAAYNKEEGLSLSDEEVDYLNKLAEKLGRKLTDSEVFGFSQVNSEHCRHKIFNGTFVIDGEEQPISLFKLIRKTSETNPNSIVSAYKDNVAFVKGPVVQQFAPKRPDVPEFYEIKDFESVLSLKAETHNFPTTVEPFNGAATGSGGEIRDRLAGGQGSLPLAGTAVYMTALSRLEENRPWEKGVEERQWLYQTPMDILIKASNGATDFGNKFGQPLIVGSVLTFEHEEEGRKLGYDKVIMQAGGIGYGKADQAKKEKPQIDDKIVVLGGENYRIGMGGAAVSSADTGAFGSGIELNAIQRSNPEMQKRVANAVRGMVESGNNTIVSIHDHGAGGHLNCLSELVEETGGNIDLDKLPVGDPTLSAKEIIGNESQERMGLVISKENIETLQKIADRERAPMYTVGNVTGNHRFTFESAKTGAKPMDLKMDDMFGSSPKVVMNDKTVERNYQPVQYEIAKLHQYLEQLLQLEAVASKDWLTNKVDRCVGGHVAKQQCAGPLQLPLNNVGVMALDFQGKDGIATSIGHAPLSALIDPAAGSRNAIAESLSNIVWAPLKDGLTSVSLSANWMWACKNEGEDARLYKAVKACSEFAIGLGINIPTGKDSLSMKQKYKGDEVIAPGTVIISAAGHCDDITAVVEPVLKKSGGAIYYINLSGDTYKLGGSSFAQILNKIGSETPDIQDAAQFKTTFNTVQELIKAGKIQAGHDIGSGGLITTLLEMCFADRGLGATIDLSGLGEQDIIEKLFAENIAIVFQADESAEAVLTANDVAFSKIGTVNLAATLVIKDSSNSWDFDIEHLRDVWFKTSYLLDKKQTKPALAKERFDHYKNHLLRYKFPAQYDGKKPVIDASKPRPKAAVLREKGSNSERELANAMYLAGFDVKDVHMTDLISGRETLEDIQFIGAVGGFSNSDVLGSAKGWAGAFLYNEKAKIALENFFKREDTLSVGVCNGCQLFIELGLINENHEEKPKMLHNASGKHESIFTSLTIQPNKSVMLSTLAGSTLGVWVSHGEGRFDFPYTEDQYNIVAKYGYETYPASPNGSVFNTAMICDETGRHLVMMPHIERSLFQWHWANYPEGRKDEVSPWMEAFVNARQWIEKEK</sequence>
<dbReference type="SUPFAM" id="SSF82697">
    <property type="entry name" value="PurS-like"/>
    <property type="match status" value="1"/>
</dbReference>
<dbReference type="InterPro" id="IPR010918">
    <property type="entry name" value="PurM-like_C_dom"/>
</dbReference>
<dbReference type="EMBL" id="CP112998">
    <property type="protein sequence ID" value="WAC13571.1"/>
    <property type="molecule type" value="Genomic_DNA"/>
</dbReference>
<feature type="binding site" evidence="10">
    <location>
        <begin position="260"/>
        <end position="271"/>
    </location>
    <ligand>
        <name>ATP</name>
        <dbReference type="ChEBI" id="CHEBI:30616"/>
    </ligand>
</feature>
<dbReference type="InterPro" id="IPR041609">
    <property type="entry name" value="PurL_linker"/>
</dbReference>
<dbReference type="InterPro" id="IPR055181">
    <property type="entry name" value="FGAR-AT_PurM_N-like"/>
</dbReference>
<feature type="domain" description="Phosphoribosylformylglycinamidine synthase N-terminal" evidence="13">
    <location>
        <begin position="11"/>
        <end position="91"/>
    </location>
</feature>
<dbReference type="NCBIfam" id="NF003672">
    <property type="entry name" value="PRK05297.1"/>
    <property type="match status" value="1"/>
</dbReference>
<evidence type="ECO:0000256" key="9">
    <source>
        <dbReference type="ARBA" id="ARBA00022962"/>
    </source>
</evidence>
<keyword evidence="8 10" id="KW-0460">Magnesium</keyword>
<dbReference type="EC" id="6.3.5.3" evidence="10"/>
<comment type="catalytic activity">
    <reaction evidence="10">
        <text>N(2)-formyl-N(1)-(5-phospho-beta-D-ribosyl)glycinamide + L-glutamine + ATP + H2O = 2-formamido-N(1)-(5-O-phospho-beta-D-ribosyl)acetamidine + L-glutamate + ADP + phosphate + H(+)</text>
        <dbReference type="Rhea" id="RHEA:17129"/>
        <dbReference type="ChEBI" id="CHEBI:15377"/>
        <dbReference type="ChEBI" id="CHEBI:15378"/>
        <dbReference type="ChEBI" id="CHEBI:29985"/>
        <dbReference type="ChEBI" id="CHEBI:30616"/>
        <dbReference type="ChEBI" id="CHEBI:43474"/>
        <dbReference type="ChEBI" id="CHEBI:58359"/>
        <dbReference type="ChEBI" id="CHEBI:147286"/>
        <dbReference type="ChEBI" id="CHEBI:147287"/>
        <dbReference type="ChEBI" id="CHEBI:456216"/>
        <dbReference type="EC" id="6.3.5.3"/>
    </reaction>
</comment>
<feature type="active site" evidence="10">
    <location>
        <position position="1181"/>
    </location>
</feature>
<evidence type="ECO:0000313" key="15">
    <source>
        <dbReference type="EMBL" id="WAC13571.1"/>
    </source>
</evidence>
<dbReference type="Gene3D" id="3.30.1330.10">
    <property type="entry name" value="PurM-like, N-terminal domain"/>
    <property type="match status" value="2"/>
</dbReference>
<keyword evidence="5 10" id="KW-0547">Nucleotide-binding</keyword>
<feature type="binding site" evidence="10">
    <location>
        <position position="668"/>
    </location>
    <ligand>
        <name>Mg(2+)</name>
        <dbReference type="ChEBI" id="CHEBI:18420"/>
    </ligand>
</feature>
<evidence type="ECO:0000256" key="5">
    <source>
        <dbReference type="ARBA" id="ARBA00022741"/>
    </source>
</evidence>